<dbReference type="InterPro" id="IPR015421">
    <property type="entry name" value="PyrdxlP-dep_Trfase_major"/>
</dbReference>
<dbReference type="PANTHER" id="PTHR11999:SF70">
    <property type="entry name" value="MIP05841P"/>
    <property type="match status" value="1"/>
</dbReference>
<proteinExistence type="inferred from homology"/>
<evidence type="ECO:0000256" key="3">
    <source>
        <dbReference type="ARBA" id="ARBA00022793"/>
    </source>
</evidence>
<name>A0ABT0Q533_9RHOB</name>
<sequence>MTGPLAELELACAQALSYRQGLTGAPCTAARDYAQMLAHYDTPLPETGDSGAAVIRDLAETATQGLMPMAHPRFFGWVLGGSAPVGVAADWLVSAWGQNAAFHTSSPTVSALEHVAERWLLDILDLPREAAVGFVTGATVGNFTALAAARGAVLRRHGWDPDQDGLFDAPPVKVFLGDDAHTSVFSALGYLGFGRRRVQRIATDAQGRMDPSDLATQTAQHPGPSVVIAQAGQINTGAFDPFEPIADIAAAHGAWLHVDGAFGLWARAHPDYRALTHGLERAQSWAVDGHKWLQTPFDSGYAIVRDRAALETAMGIDASYLPERIEQDRIPSFLVPELSRRARGVPTYAMLRSLGRKGVADMVARHCGIARQIADRLTGQPGIAVLNDVDLNQIILRFGAGAGCDMATEQVIQTLRDQGALFAGGARWRENWVMRLSVICDASAAEDADPVAEAILAAWTQVRAGL</sequence>
<dbReference type="Gene3D" id="3.90.1150.170">
    <property type="match status" value="1"/>
</dbReference>
<comment type="caution">
    <text evidence="7">The sequence shown here is derived from an EMBL/GenBank/DDBJ whole genome shotgun (WGS) entry which is preliminary data.</text>
</comment>
<protein>
    <submittedName>
        <fullName evidence="7">Pyridoxal-dependent decarboxylase</fullName>
    </submittedName>
</protein>
<dbReference type="SUPFAM" id="SSF53383">
    <property type="entry name" value="PLP-dependent transferases"/>
    <property type="match status" value="1"/>
</dbReference>
<dbReference type="Gene3D" id="3.40.640.10">
    <property type="entry name" value="Type I PLP-dependent aspartate aminotransferase-like (Major domain)"/>
    <property type="match status" value="1"/>
</dbReference>
<dbReference type="Gene3D" id="3.90.1150.10">
    <property type="entry name" value="Aspartate Aminotransferase, domain 1"/>
    <property type="match status" value="1"/>
</dbReference>
<comment type="similarity">
    <text evidence="2 6">Belongs to the group II decarboxylase family.</text>
</comment>
<evidence type="ECO:0000313" key="7">
    <source>
        <dbReference type="EMBL" id="MCL6284943.1"/>
    </source>
</evidence>
<evidence type="ECO:0000256" key="1">
    <source>
        <dbReference type="ARBA" id="ARBA00001933"/>
    </source>
</evidence>
<evidence type="ECO:0000256" key="2">
    <source>
        <dbReference type="ARBA" id="ARBA00009533"/>
    </source>
</evidence>
<evidence type="ECO:0000256" key="4">
    <source>
        <dbReference type="ARBA" id="ARBA00022898"/>
    </source>
</evidence>
<keyword evidence="4 6" id="KW-0663">Pyridoxal phosphate</keyword>
<reference evidence="7" key="1">
    <citation type="submission" date="2022-05" db="EMBL/GenBank/DDBJ databases">
        <authorList>
            <person name="Park J.-S."/>
        </authorList>
    </citation>
    <scope>NUCLEOTIDE SEQUENCE</scope>
    <source>
        <strain evidence="7">2012CJ41-6</strain>
    </source>
</reference>
<dbReference type="InterPro" id="IPR002129">
    <property type="entry name" value="PyrdxlP-dep_de-COase"/>
</dbReference>
<dbReference type="PANTHER" id="PTHR11999">
    <property type="entry name" value="GROUP II PYRIDOXAL-5-PHOSPHATE DECARBOXYLASE"/>
    <property type="match status" value="1"/>
</dbReference>
<dbReference type="EMBL" id="JAMFMB010000020">
    <property type="protein sequence ID" value="MCL6284943.1"/>
    <property type="molecule type" value="Genomic_DNA"/>
</dbReference>
<organism evidence="7 8">
    <name type="scientific">Ruegeria spongiae</name>
    <dbReference type="NCBI Taxonomy" id="2942209"/>
    <lineage>
        <taxon>Bacteria</taxon>
        <taxon>Pseudomonadati</taxon>
        <taxon>Pseudomonadota</taxon>
        <taxon>Alphaproteobacteria</taxon>
        <taxon>Rhodobacterales</taxon>
        <taxon>Roseobacteraceae</taxon>
        <taxon>Ruegeria</taxon>
    </lineage>
</organism>
<evidence type="ECO:0000256" key="5">
    <source>
        <dbReference type="ARBA" id="ARBA00023239"/>
    </source>
</evidence>
<evidence type="ECO:0000256" key="6">
    <source>
        <dbReference type="RuleBase" id="RU000382"/>
    </source>
</evidence>
<dbReference type="InterPro" id="IPR015424">
    <property type="entry name" value="PyrdxlP-dep_Trfase"/>
</dbReference>
<keyword evidence="8" id="KW-1185">Reference proteome</keyword>
<dbReference type="InterPro" id="IPR010977">
    <property type="entry name" value="Aromatic_deC"/>
</dbReference>
<keyword evidence="5 6" id="KW-0456">Lyase</keyword>
<evidence type="ECO:0000313" key="8">
    <source>
        <dbReference type="Proteomes" id="UP001203880"/>
    </source>
</evidence>
<dbReference type="Pfam" id="PF00282">
    <property type="entry name" value="Pyridoxal_deC"/>
    <property type="match status" value="1"/>
</dbReference>
<comment type="cofactor">
    <cofactor evidence="1 6">
        <name>pyridoxal 5'-phosphate</name>
        <dbReference type="ChEBI" id="CHEBI:597326"/>
    </cofactor>
</comment>
<accession>A0ABT0Q533</accession>
<dbReference type="InterPro" id="IPR015422">
    <property type="entry name" value="PyrdxlP-dep_Trfase_small"/>
</dbReference>
<dbReference type="RefSeq" id="WP_249711277.1">
    <property type="nucleotide sequence ID" value="NZ_JAMFMB010000020.1"/>
</dbReference>
<keyword evidence="3" id="KW-0210">Decarboxylase</keyword>
<gene>
    <name evidence="7" type="ORF">M3P21_15530</name>
</gene>
<dbReference type="Proteomes" id="UP001203880">
    <property type="component" value="Unassembled WGS sequence"/>
</dbReference>